<dbReference type="OrthoDB" id="4311362at2"/>
<name>A0A2P2GTR3_STREW</name>
<dbReference type="AlphaFoldDB" id="A0A2P2GTR3"/>
<evidence type="ECO:0000313" key="1">
    <source>
        <dbReference type="EMBL" id="KKZ74890.1"/>
    </source>
</evidence>
<organism evidence="1 2">
    <name type="scientific">Streptomyces showdoensis</name>
    <dbReference type="NCBI Taxonomy" id="68268"/>
    <lineage>
        <taxon>Bacteria</taxon>
        <taxon>Bacillati</taxon>
        <taxon>Actinomycetota</taxon>
        <taxon>Actinomycetes</taxon>
        <taxon>Kitasatosporales</taxon>
        <taxon>Streptomycetaceae</taxon>
        <taxon>Streptomyces</taxon>
    </lineage>
</organism>
<dbReference type="Proteomes" id="UP000265325">
    <property type="component" value="Unassembled WGS sequence"/>
</dbReference>
<accession>A0A2P2GTR3</accession>
<reference evidence="1 2" key="1">
    <citation type="submission" date="2015-05" db="EMBL/GenBank/DDBJ databases">
        <title>Draft Genome assembly of Streptomyces showdoensis.</title>
        <authorList>
            <person name="Thapa K.K."/>
            <person name="Metsa-Ketela M."/>
        </authorList>
    </citation>
    <scope>NUCLEOTIDE SEQUENCE [LARGE SCALE GENOMIC DNA]</scope>
    <source>
        <strain evidence="1 2">ATCC 15227</strain>
    </source>
</reference>
<gene>
    <name evidence="1" type="ORF">VO63_05440</name>
</gene>
<keyword evidence="2" id="KW-1185">Reference proteome</keyword>
<comment type="caution">
    <text evidence="1">The sequence shown here is derived from an EMBL/GenBank/DDBJ whole genome shotgun (WGS) entry which is preliminary data.</text>
</comment>
<dbReference type="RefSeq" id="WP_046906391.1">
    <property type="nucleotide sequence ID" value="NZ_BAAAXG010000026.1"/>
</dbReference>
<dbReference type="EMBL" id="LAQS01000006">
    <property type="protein sequence ID" value="KKZ74890.1"/>
    <property type="molecule type" value="Genomic_DNA"/>
</dbReference>
<protein>
    <submittedName>
        <fullName evidence="1">Uncharacterized protein</fullName>
    </submittedName>
</protein>
<evidence type="ECO:0000313" key="2">
    <source>
        <dbReference type="Proteomes" id="UP000265325"/>
    </source>
</evidence>
<proteinExistence type="predicted"/>
<sequence length="92" mass="10609">MTAQTPIKARKATRPRTLTLAEAKQAEEADLIRWSPEEVVKLKLLPYRSARTLREACYKRRVFHHNDGGRITFSPMSIRREHERTLVAPLAA</sequence>